<dbReference type="CDD" id="cd00130">
    <property type="entry name" value="PAS"/>
    <property type="match status" value="1"/>
</dbReference>
<dbReference type="AlphaFoldDB" id="A0A2U2B5K5"/>
<dbReference type="SUPFAM" id="SSF52172">
    <property type="entry name" value="CheY-like"/>
    <property type="match status" value="1"/>
</dbReference>
<comment type="caution">
    <text evidence="7">The sequence shown here is derived from an EMBL/GenBank/DDBJ whole genome shotgun (WGS) entry which is preliminary data.</text>
</comment>
<accession>A0A2U2B5K5</accession>
<dbReference type="PANTHER" id="PTHR24421:SF60">
    <property type="entry name" value="SENSOR HISTIDINE KINASE COMP"/>
    <property type="match status" value="1"/>
</dbReference>
<evidence type="ECO:0000313" key="8">
    <source>
        <dbReference type="Proteomes" id="UP000244956"/>
    </source>
</evidence>
<dbReference type="Gene3D" id="3.30.450.20">
    <property type="entry name" value="PAS domain"/>
    <property type="match status" value="1"/>
</dbReference>
<dbReference type="InterPro" id="IPR011006">
    <property type="entry name" value="CheY-like_superfamily"/>
</dbReference>
<dbReference type="CDD" id="cd16917">
    <property type="entry name" value="HATPase_UhpB-NarQ-NarX-like"/>
    <property type="match status" value="1"/>
</dbReference>
<dbReference type="Pfam" id="PF13426">
    <property type="entry name" value="PAS_9"/>
    <property type="match status" value="1"/>
</dbReference>
<reference evidence="7 8" key="1">
    <citation type="submission" date="2018-05" db="EMBL/GenBank/DDBJ databases">
        <title>Marinilabilia rubrum sp. nov., isolated from saltern sediment.</title>
        <authorList>
            <person name="Zhang R."/>
        </authorList>
    </citation>
    <scope>NUCLEOTIDE SEQUENCE [LARGE SCALE GENOMIC DNA]</scope>
    <source>
        <strain evidence="7 8">WTE16</strain>
    </source>
</reference>
<dbReference type="PROSITE" id="PS50112">
    <property type="entry name" value="PAS"/>
    <property type="match status" value="1"/>
</dbReference>
<dbReference type="SMART" id="SM00091">
    <property type="entry name" value="PAS"/>
    <property type="match status" value="1"/>
</dbReference>
<dbReference type="RefSeq" id="WP_109265420.1">
    <property type="nucleotide sequence ID" value="NZ_QEWP01000015.1"/>
</dbReference>
<dbReference type="GO" id="GO:0016020">
    <property type="term" value="C:membrane"/>
    <property type="evidence" value="ECO:0007669"/>
    <property type="project" value="InterPro"/>
</dbReference>
<dbReference type="Gene3D" id="1.20.5.1930">
    <property type="match status" value="1"/>
</dbReference>
<dbReference type="PROSITE" id="PS50110">
    <property type="entry name" value="RESPONSE_REGULATORY"/>
    <property type="match status" value="1"/>
</dbReference>
<dbReference type="SUPFAM" id="SSF55874">
    <property type="entry name" value="ATPase domain of HSP90 chaperone/DNA topoisomerase II/histidine kinase"/>
    <property type="match status" value="1"/>
</dbReference>
<dbReference type="SMART" id="SM00448">
    <property type="entry name" value="REC"/>
    <property type="match status" value="1"/>
</dbReference>
<organism evidence="7 8">
    <name type="scientific">Marinilabilia rubra</name>
    <dbReference type="NCBI Taxonomy" id="2162893"/>
    <lineage>
        <taxon>Bacteria</taxon>
        <taxon>Pseudomonadati</taxon>
        <taxon>Bacteroidota</taxon>
        <taxon>Bacteroidia</taxon>
        <taxon>Marinilabiliales</taxon>
        <taxon>Marinilabiliaceae</taxon>
        <taxon>Marinilabilia</taxon>
    </lineage>
</organism>
<sequence>MPKDSILYIDDEPGNLTGFTYTFKRYFDITTALSAKEALAILDKQHFKVIISDQRMPEITGLELFARLNETHPDAIQIILSAYADNAIIIKAINDIGIYRFLTKPWDKDDMEVTIRSAIDKYNLKNENQQLIQNLQKVNSELHRSYSLLEESEEKFRNIFNQSRDAIVISDIEGTFIDLNPMALDFIGYTIEEARKLSAEDIISPKSKEILLKRRQKLIDEKFVKAREMDIFNKKGKKMTVEIQSQLLKLRNRPLILSLIRDISDRKQKEREILKTIIDTEEKERTKFSAELHDGMGPLLSTLNLYMGSLKKDEVPKHEKNRLINEIQSILDEAITTTKEISNNLKPSILNDFGLIVALNAFIQRINSSQHPIIELEADRYTQTHNENIELNLYRIATELINNTLKHARATEARLSLASDKNELSLNYCDNGLGFDLFKTNSHKPQHGLKNIASRVSSINGTLEIKTAENKGFKIKIQIPEPNAG</sequence>
<feature type="modified residue" description="4-aspartylphosphate" evidence="4">
    <location>
        <position position="53"/>
    </location>
</feature>
<dbReference type="InterPro" id="IPR050482">
    <property type="entry name" value="Sensor_HK_TwoCompSys"/>
</dbReference>
<keyword evidence="2" id="KW-0418">Kinase</keyword>
<dbReference type="OrthoDB" id="9778366at2"/>
<feature type="domain" description="Response regulatory" evidence="5">
    <location>
        <begin position="5"/>
        <end position="119"/>
    </location>
</feature>
<dbReference type="GO" id="GO:0046983">
    <property type="term" value="F:protein dimerization activity"/>
    <property type="evidence" value="ECO:0007669"/>
    <property type="project" value="InterPro"/>
</dbReference>
<evidence type="ECO:0000256" key="3">
    <source>
        <dbReference type="ARBA" id="ARBA00023012"/>
    </source>
</evidence>
<evidence type="ECO:0008006" key="9">
    <source>
        <dbReference type="Google" id="ProtNLM"/>
    </source>
</evidence>
<feature type="domain" description="PAS" evidence="6">
    <location>
        <begin position="152"/>
        <end position="222"/>
    </location>
</feature>
<gene>
    <name evidence="7" type="ORF">DDZ16_15630</name>
</gene>
<evidence type="ECO:0000256" key="2">
    <source>
        <dbReference type="ARBA" id="ARBA00022777"/>
    </source>
</evidence>
<dbReference type="Gene3D" id="3.40.50.2300">
    <property type="match status" value="1"/>
</dbReference>
<evidence type="ECO:0000259" key="6">
    <source>
        <dbReference type="PROSITE" id="PS50112"/>
    </source>
</evidence>
<dbReference type="InterPro" id="IPR035965">
    <property type="entry name" value="PAS-like_dom_sf"/>
</dbReference>
<name>A0A2U2B5K5_9BACT</name>
<evidence type="ECO:0000256" key="1">
    <source>
        <dbReference type="ARBA" id="ARBA00022679"/>
    </source>
</evidence>
<dbReference type="EMBL" id="QEWP01000015">
    <property type="protein sequence ID" value="PWD98359.1"/>
    <property type="molecule type" value="Genomic_DNA"/>
</dbReference>
<keyword evidence="3" id="KW-0902">Two-component regulatory system</keyword>
<evidence type="ECO:0000259" key="5">
    <source>
        <dbReference type="PROSITE" id="PS50110"/>
    </source>
</evidence>
<dbReference type="InterPro" id="IPR003594">
    <property type="entry name" value="HATPase_dom"/>
</dbReference>
<dbReference type="Pfam" id="PF07730">
    <property type="entry name" value="HisKA_3"/>
    <property type="match status" value="1"/>
</dbReference>
<evidence type="ECO:0000313" key="7">
    <source>
        <dbReference type="EMBL" id="PWD98359.1"/>
    </source>
</evidence>
<dbReference type="InterPro" id="IPR000014">
    <property type="entry name" value="PAS"/>
</dbReference>
<dbReference type="Pfam" id="PF02518">
    <property type="entry name" value="HATPase_c"/>
    <property type="match status" value="1"/>
</dbReference>
<keyword evidence="1" id="KW-0808">Transferase</keyword>
<dbReference type="InterPro" id="IPR001789">
    <property type="entry name" value="Sig_transdc_resp-reg_receiver"/>
</dbReference>
<proteinExistence type="predicted"/>
<dbReference type="PANTHER" id="PTHR24421">
    <property type="entry name" value="NITRATE/NITRITE SENSOR PROTEIN NARX-RELATED"/>
    <property type="match status" value="1"/>
</dbReference>
<dbReference type="InterPro" id="IPR011712">
    <property type="entry name" value="Sig_transdc_His_kin_sub3_dim/P"/>
</dbReference>
<keyword evidence="8" id="KW-1185">Reference proteome</keyword>
<dbReference type="NCBIfam" id="TIGR00229">
    <property type="entry name" value="sensory_box"/>
    <property type="match status" value="1"/>
</dbReference>
<keyword evidence="4" id="KW-0597">Phosphoprotein</keyword>
<dbReference type="GO" id="GO:0000155">
    <property type="term" value="F:phosphorelay sensor kinase activity"/>
    <property type="evidence" value="ECO:0007669"/>
    <property type="project" value="InterPro"/>
</dbReference>
<dbReference type="SUPFAM" id="SSF55785">
    <property type="entry name" value="PYP-like sensor domain (PAS domain)"/>
    <property type="match status" value="1"/>
</dbReference>
<dbReference type="Pfam" id="PF00072">
    <property type="entry name" value="Response_reg"/>
    <property type="match status" value="1"/>
</dbReference>
<protein>
    <recommendedName>
        <fullName evidence="9">Histidine kinase</fullName>
    </recommendedName>
</protein>
<dbReference type="Proteomes" id="UP000244956">
    <property type="component" value="Unassembled WGS sequence"/>
</dbReference>
<evidence type="ECO:0000256" key="4">
    <source>
        <dbReference type="PROSITE-ProRule" id="PRU00169"/>
    </source>
</evidence>
<dbReference type="CDD" id="cd17569">
    <property type="entry name" value="REC_HupR-like"/>
    <property type="match status" value="1"/>
</dbReference>
<dbReference type="InterPro" id="IPR036890">
    <property type="entry name" value="HATPase_C_sf"/>
</dbReference>
<dbReference type="Gene3D" id="3.30.565.10">
    <property type="entry name" value="Histidine kinase-like ATPase, C-terminal domain"/>
    <property type="match status" value="1"/>
</dbReference>